<keyword evidence="3" id="KW-0645">Protease</keyword>
<dbReference type="SUPFAM" id="SSF55166">
    <property type="entry name" value="Hedgehog/DD-peptidase"/>
    <property type="match status" value="1"/>
</dbReference>
<evidence type="ECO:0000313" key="4">
    <source>
        <dbReference type="Proteomes" id="UP000580891"/>
    </source>
</evidence>
<dbReference type="Pfam" id="PF02557">
    <property type="entry name" value="VanY"/>
    <property type="match status" value="1"/>
</dbReference>
<accession>A0A7V9YY81</accession>
<dbReference type="PANTHER" id="PTHR34385:SF1">
    <property type="entry name" value="PEPTIDOGLYCAN L-ALANYL-D-GLUTAMATE ENDOPEPTIDASE CWLK"/>
    <property type="match status" value="1"/>
</dbReference>
<dbReference type="Proteomes" id="UP000580891">
    <property type="component" value="Unassembled WGS sequence"/>
</dbReference>
<comment type="caution">
    <text evidence="3">The sequence shown here is derived from an EMBL/GenBank/DDBJ whole genome shotgun (WGS) entry which is preliminary data.</text>
</comment>
<proteinExistence type="predicted"/>
<dbReference type="EMBL" id="JACDUU010000001">
    <property type="protein sequence ID" value="MBA2870440.1"/>
    <property type="molecule type" value="Genomic_DNA"/>
</dbReference>
<dbReference type="PANTHER" id="PTHR34385">
    <property type="entry name" value="D-ALANYL-D-ALANINE CARBOXYPEPTIDASE"/>
    <property type="match status" value="1"/>
</dbReference>
<organism evidence="3 4">
    <name type="scientific">[Anoxybacillus] calidus</name>
    <dbReference type="NCBI Taxonomy" id="575178"/>
    <lineage>
        <taxon>Bacteria</taxon>
        <taxon>Bacillati</taxon>
        <taxon>Bacillota</taxon>
        <taxon>Bacilli</taxon>
        <taxon>Bacillales</taxon>
        <taxon>Anoxybacillaceae</taxon>
        <taxon>Paranoxybacillus</taxon>
    </lineage>
</organism>
<dbReference type="RefSeq" id="WP_181536196.1">
    <property type="nucleotide sequence ID" value="NZ_JACDUU010000001.1"/>
</dbReference>
<evidence type="ECO:0000313" key="3">
    <source>
        <dbReference type="EMBL" id="MBA2870440.1"/>
    </source>
</evidence>
<dbReference type="AlphaFoldDB" id="A0A7V9YY81"/>
<dbReference type="GO" id="GO:0009002">
    <property type="term" value="F:serine-type D-Ala-D-Ala carboxypeptidase activity"/>
    <property type="evidence" value="ECO:0007669"/>
    <property type="project" value="UniProtKB-EC"/>
</dbReference>
<dbReference type="Gene3D" id="3.30.1380.10">
    <property type="match status" value="1"/>
</dbReference>
<evidence type="ECO:0000259" key="2">
    <source>
        <dbReference type="Pfam" id="PF02557"/>
    </source>
</evidence>
<dbReference type="InterPro" id="IPR052179">
    <property type="entry name" value="DD-CPase-like"/>
</dbReference>
<reference evidence="3 4" key="1">
    <citation type="submission" date="2020-07" db="EMBL/GenBank/DDBJ databases">
        <title>Genomic Encyclopedia of Type Strains, Phase IV (KMG-IV): sequencing the most valuable type-strain genomes for metagenomic binning, comparative biology and taxonomic classification.</title>
        <authorList>
            <person name="Goeker M."/>
        </authorList>
    </citation>
    <scope>NUCLEOTIDE SEQUENCE [LARGE SCALE GENOMIC DNA]</scope>
    <source>
        <strain evidence="3 4">DSM 25220</strain>
    </source>
</reference>
<feature type="compositionally biased region" description="Basic and acidic residues" evidence="1">
    <location>
        <begin position="30"/>
        <end position="44"/>
    </location>
</feature>
<dbReference type="CDD" id="cd14852">
    <property type="entry name" value="LD-carboxypeptidase"/>
    <property type="match status" value="1"/>
</dbReference>
<feature type="domain" description="D-alanyl-D-alanine carboxypeptidase-like core" evidence="2">
    <location>
        <begin position="123"/>
        <end position="251"/>
    </location>
</feature>
<dbReference type="GO" id="GO:0006508">
    <property type="term" value="P:proteolysis"/>
    <property type="evidence" value="ECO:0007669"/>
    <property type="project" value="InterPro"/>
</dbReference>
<evidence type="ECO:0000256" key="1">
    <source>
        <dbReference type="SAM" id="MobiDB-lite"/>
    </source>
</evidence>
<dbReference type="PROSITE" id="PS51257">
    <property type="entry name" value="PROKAR_LIPOPROTEIN"/>
    <property type="match status" value="1"/>
</dbReference>
<name>A0A7V9YY81_9BACL</name>
<sequence length="274" mass="31089">MKRLFFLLFIVCSVLLSGCMLLYSHEQKTNDSAHVNSETEKEQKATQTSKTDPESTIDPDLLLESQYWNVIEVQNGINVIMNPENILSLVNKENNLPANYKPKDLVIPNVPFTFTEQNVDKRFMRAEAAKALEKMFSAAKQAGVNLVAASGFRSYERQQSLFTQEVEKAGKEKAIHAVAMPGQSEHQTGLAMDITSPSVKNEITIAFGETREGKWVAEHAHEFGFIIRYPKGKEQITGYQYEPWHIRYVGKKAAKVIFEHGLTLEEYFQVVKKI</sequence>
<feature type="region of interest" description="Disordered" evidence="1">
    <location>
        <begin position="30"/>
        <end position="57"/>
    </location>
</feature>
<gene>
    <name evidence="3" type="ORF">HNQ85_000698</name>
</gene>
<protein>
    <submittedName>
        <fullName evidence="3">D-alanyl-D-alanine carboxypeptidase</fullName>
        <ecNumber evidence="3">3.4.16.4</ecNumber>
    </submittedName>
</protein>
<keyword evidence="3" id="KW-0378">Hydrolase</keyword>
<keyword evidence="4" id="KW-1185">Reference proteome</keyword>
<dbReference type="InterPro" id="IPR003709">
    <property type="entry name" value="VanY-like_core_dom"/>
</dbReference>
<dbReference type="InterPro" id="IPR009045">
    <property type="entry name" value="Zn_M74/Hedgehog-like"/>
</dbReference>
<dbReference type="EC" id="3.4.16.4" evidence="3"/>
<keyword evidence="3" id="KW-0121">Carboxypeptidase</keyword>
<dbReference type="InterPro" id="IPR058193">
    <property type="entry name" value="VanY/YodJ_core_dom"/>
</dbReference>